<dbReference type="InterPro" id="IPR036397">
    <property type="entry name" value="RNaseH_sf"/>
</dbReference>
<feature type="domain" description="CCHC-type" evidence="19">
    <location>
        <begin position="307"/>
        <end position="323"/>
    </location>
</feature>
<dbReference type="GO" id="GO:0003964">
    <property type="term" value="F:RNA-directed DNA polymerase activity"/>
    <property type="evidence" value="ECO:0007669"/>
    <property type="project" value="UniProtKB-KW"/>
</dbReference>
<dbReference type="InterPro" id="IPR001584">
    <property type="entry name" value="Integrase_cat-core"/>
</dbReference>
<evidence type="ECO:0000256" key="7">
    <source>
        <dbReference type="ARBA" id="ARBA00022750"/>
    </source>
</evidence>
<evidence type="ECO:0000256" key="15">
    <source>
        <dbReference type="ARBA" id="ARBA00023172"/>
    </source>
</evidence>
<keyword evidence="12" id="KW-0695">RNA-directed DNA polymerase</keyword>
<dbReference type="InterPro" id="IPR005162">
    <property type="entry name" value="Retrotrans_gag_dom"/>
</dbReference>
<dbReference type="InterPro" id="IPR043128">
    <property type="entry name" value="Rev_trsase/Diguanyl_cyclase"/>
</dbReference>
<accession>A0AA38SMA9</accession>
<dbReference type="CDD" id="cd09274">
    <property type="entry name" value="RNase_HI_RT_Ty3"/>
    <property type="match status" value="2"/>
</dbReference>
<dbReference type="SUPFAM" id="SSF56672">
    <property type="entry name" value="DNA/RNA polymerases"/>
    <property type="match status" value="2"/>
</dbReference>
<keyword evidence="5" id="KW-0540">Nuclease</keyword>
<evidence type="ECO:0000256" key="8">
    <source>
        <dbReference type="ARBA" id="ARBA00022759"/>
    </source>
</evidence>
<dbReference type="PANTHER" id="PTHR37984">
    <property type="entry name" value="PROTEIN CBG26694"/>
    <property type="match status" value="1"/>
</dbReference>
<dbReference type="SUPFAM" id="SSF53098">
    <property type="entry name" value="Ribonuclease H-like"/>
    <property type="match status" value="2"/>
</dbReference>
<evidence type="ECO:0000256" key="4">
    <source>
        <dbReference type="ARBA" id="ARBA00022695"/>
    </source>
</evidence>
<dbReference type="Gene3D" id="3.30.420.10">
    <property type="entry name" value="Ribonuclease H-like superfamily/Ribonuclease H"/>
    <property type="match status" value="2"/>
</dbReference>
<keyword evidence="8" id="KW-0255">Endonuclease</keyword>
<organism evidence="22 23">
    <name type="scientific">Centaurea solstitialis</name>
    <name type="common">yellow star-thistle</name>
    <dbReference type="NCBI Taxonomy" id="347529"/>
    <lineage>
        <taxon>Eukaryota</taxon>
        <taxon>Viridiplantae</taxon>
        <taxon>Streptophyta</taxon>
        <taxon>Embryophyta</taxon>
        <taxon>Tracheophyta</taxon>
        <taxon>Spermatophyta</taxon>
        <taxon>Magnoliopsida</taxon>
        <taxon>eudicotyledons</taxon>
        <taxon>Gunneridae</taxon>
        <taxon>Pentapetalae</taxon>
        <taxon>asterids</taxon>
        <taxon>campanulids</taxon>
        <taxon>Asterales</taxon>
        <taxon>Asteraceae</taxon>
        <taxon>Carduoideae</taxon>
        <taxon>Cardueae</taxon>
        <taxon>Centaureinae</taxon>
        <taxon>Centaurea</taxon>
    </lineage>
</organism>
<keyword evidence="13" id="KW-0239">DNA-directed DNA polymerase</keyword>
<keyword evidence="11" id="KW-0229">DNA integration</keyword>
<evidence type="ECO:0000256" key="5">
    <source>
        <dbReference type="ARBA" id="ARBA00022722"/>
    </source>
</evidence>
<dbReference type="GO" id="GO:0003677">
    <property type="term" value="F:DNA binding"/>
    <property type="evidence" value="ECO:0007669"/>
    <property type="project" value="UniProtKB-KW"/>
</dbReference>
<dbReference type="CDD" id="cd01647">
    <property type="entry name" value="RT_LTR"/>
    <property type="match status" value="1"/>
</dbReference>
<dbReference type="FunFam" id="3.30.70.270:FF:000026">
    <property type="entry name" value="Transposon Ty3-G Gag-Pol polyprotein"/>
    <property type="match status" value="1"/>
</dbReference>
<evidence type="ECO:0000259" key="19">
    <source>
        <dbReference type="PROSITE" id="PS50158"/>
    </source>
</evidence>
<gene>
    <name evidence="22" type="ORF">OSB04_024186</name>
</gene>
<evidence type="ECO:0000259" key="20">
    <source>
        <dbReference type="PROSITE" id="PS50878"/>
    </source>
</evidence>
<dbReference type="GO" id="GO:0006508">
    <property type="term" value="P:proteolysis"/>
    <property type="evidence" value="ECO:0007669"/>
    <property type="project" value="UniProtKB-KW"/>
</dbReference>
<keyword evidence="14" id="KW-0238">DNA-binding</keyword>
<keyword evidence="6" id="KW-0479">Metal-binding</keyword>
<feature type="compositionally biased region" description="Polar residues" evidence="18">
    <location>
        <begin position="268"/>
        <end position="288"/>
    </location>
</feature>
<evidence type="ECO:0000256" key="13">
    <source>
        <dbReference type="ARBA" id="ARBA00022932"/>
    </source>
</evidence>
<evidence type="ECO:0000256" key="6">
    <source>
        <dbReference type="ARBA" id="ARBA00022723"/>
    </source>
</evidence>
<dbReference type="FunFam" id="3.30.420.10:FF:000032">
    <property type="entry name" value="Retrovirus-related Pol polyprotein from transposon 297-like Protein"/>
    <property type="match status" value="2"/>
</dbReference>
<dbReference type="Pfam" id="PF17919">
    <property type="entry name" value="RT_RNaseH_2"/>
    <property type="match status" value="1"/>
</dbReference>
<dbReference type="PANTHER" id="PTHR37984:SF5">
    <property type="entry name" value="PROTEIN NYNRIN-LIKE"/>
    <property type="match status" value="1"/>
</dbReference>
<dbReference type="PROSITE" id="PS50158">
    <property type="entry name" value="ZF_CCHC"/>
    <property type="match status" value="1"/>
</dbReference>
<keyword evidence="16" id="KW-0511">Multifunctional enzyme</keyword>
<evidence type="ECO:0000256" key="11">
    <source>
        <dbReference type="ARBA" id="ARBA00022908"/>
    </source>
</evidence>
<dbReference type="Gene3D" id="3.30.70.270">
    <property type="match status" value="2"/>
</dbReference>
<evidence type="ECO:0000259" key="21">
    <source>
        <dbReference type="PROSITE" id="PS50994"/>
    </source>
</evidence>
<evidence type="ECO:0000256" key="2">
    <source>
        <dbReference type="ARBA" id="ARBA00022670"/>
    </source>
</evidence>
<feature type="compositionally biased region" description="Acidic residues" evidence="18">
    <location>
        <begin position="57"/>
        <end position="66"/>
    </location>
</feature>
<evidence type="ECO:0000313" key="22">
    <source>
        <dbReference type="EMBL" id="KAJ9544479.1"/>
    </source>
</evidence>
<dbReference type="FunFam" id="3.10.20.370:FF:000001">
    <property type="entry name" value="Retrovirus-related Pol polyprotein from transposon 17.6-like protein"/>
    <property type="match status" value="1"/>
</dbReference>
<dbReference type="InterPro" id="IPR056924">
    <property type="entry name" value="SH3_Tf2-1"/>
</dbReference>
<keyword evidence="17" id="KW-0863">Zinc-finger</keyword>
<dbReference type="SUPFAM" id="SSF57756">
    <property type="entry name" value="Retrovirus zinc finger-like domains"/>
    <property type="match status" value="1"/>
</dbReference>
<dbReference type="GO" id="GO:0015074">
    <property type="term" value="P:DNA integration"/>
    <property type="evidence" value="ECO:0007669"/>
    <property type="project" value="UniProtKB-KW"/>
</dbReference>
<feature type="region of interest" description="Disordered" evidence="18">
    <location>
        <begin position="253"/>
        <end position="302"/>
    </location>
</feature>
<evidence type="ECO:0000256" key="17">
    <source>
        <dbReference type="PROSITE-ProRule" id="PRU00047"/>
    </source>
</evidence>
<dbReference type="GO" id="GO:0003887">
    <property type="term" value="F:DNA-directed DNA polymerase activity"/>
    <property type="evidence" value="ECO:0007669"/>
    <property type="project" value="UniProtKB-KW"/>
</dbReference>
<comment type="caution">
    <text evidence="22">The sequence shown here is derived from an EMBL/GenBank/DDBJ whole genome shotgun (WGS) entry which is preliminary data.</text>
</comment>
<reference evidence="22" key="1">
    <citation type="submission" date="2023-03" db="EMBL/GenBank/DDBJ databases">
        <title>Chromosome-scale reference genome and RAD-based genetic map of yellow starthistle (Centaurea solstitialis) reveal putative structural variation and QTLs associated with invader traits.</title>
        <authorList>
            <person name="Reatini B."/>
            <person name="Cang F.A."/>
            <person name="Jiang Q."/>
            <person name="Mckibben M.T.W."/>
            <person name="Barker M.S."/>
            <person name="Rieseberg L.H."/>
            <person name="Dlugosch K.M."/>
        </authorList>
    </citation>
    <scope>NUCLEOTIDE SEQUENCE</scope>
    <source>
        <strain evidence="22">CAN-66</strain>
        <tissue evidence="22">Leaf</tissue>
    </source>
</reference>
<dbReference type="InterPro" id="IPR021109">
    <property type="entry name" value="Peptidase_aspartic_dom_sf"/>
</dbReference>
<dbReference type="FunFam" id="1.10.340.70:FF:000001">
    <property type="entry name" value="Retrovirus-related Pol polyprotein from transposon gypsy-like Protein"/>
    <property type="match status" value="1"/>
</dbReference>
<evidence type="ECO:0000256" key="3">
    <source>
        <dbReference type="ARBA" id="ARBA00022679"/>
    </source>
</evidence>
<dbReference type="Gene3D" id="1.10.340.70">
    <property type="match status" value="2"/>
</dbReference>
<evidence type="ECO:0000256" key="16">
    <source>
        <dbReference type="ARBA" id="ARBA00023268"/>
    </source>
</evidence>
<dbReference type="Pfam" id="PF03732">
    <property type="entry name" value="Retrotrans_gag"/>
    <property type="match status" value="1"/>
</dbReference>
<keyword evidence="4" id="KW-0548">Nucleotidyltransferase</keyword>
<dbReference type="Pfam" id="PF24626">
    <property type="entry name" value="SH3_Tf2-1"/>
    <property type="match status" value="1"/>
</dbReference>
<dbReference type="InterPro" id="IPR036875">
    <property type="entry name" value="Znf_CCHC_sf"/>
</dbReference>
<dbReference type="GO" id="GO:0004190">
    <property type="term" value="F:aspartic-type endopeptidase activity"/>
    <property type="evidence" value="ECO:0007669"/>
    <property type="project" value="UniProtKB-KW"/>
</dbReference>
<keyword evidence="23" id="KW-1185">Reference proteome</keyword>
<dbReference type="Gene3D" id="2.40.70.10">
    <property type="entry name" value="Acid Proteases"/>
    <property type="match status" value="1"/>
</dbReference>
<feature type="region of interest" description="Disordered" evidence="18">
    <location>
        <begin position="57"/>
        <end position="81"/>
    </location>
</feature>
<name>A0AA38SMA9_9ASTR</name>
<keyword evidence="15" id="KW-0233">DNA recombination</keyword>
<dbReference type="PROSITE" id="PS50994">
    <property type="entry name" value="INTEGRASE"/>
    <property type="match status" value="2"/>
</dbReference>
<dbReference type="InterPro" id="IPR012337">
    <property type="entry name" value="RNaseH-like_sf"/>
</dbReference>
<feature type="domain" description="Integrase catalytic" evidence="21">
    <location>
        <begin position="1133"/>
        <end position="1293"/>
    </location>
</feature>
<evidence type="ECO:0000313" key="23">
    <source>
        <dbReference type="Proteomes" id="UP001172457"/>
    </source>
</evidence>
<dbReference type="InterPro" id="IPR041373">
    <property type="entry name" value="RT_RNaseH"/>
</dbReference>
<dbReference type="GO" id="GO:0008270">
    <property type="term" value="F:zinc ion binding"/>
    <property type="evidence" value="ECO:0007669"/>
    <property type="project" value="UniProtKB-KW"/>
</dbReference>
<evidence type="ECO:0000256" key="10">
    <source>
        <dbReference type="ARBA" id="ARBA00022842"/>
    </source>
</evidence>
<dbReference type="GO" id="GO:0006310">
    <property type="term" value="P:DNA recombination"/>
    <property type="evidence" value="ECO:0007669"/>
    <property type="project" value="UniProtKB-KW"/>
</dbReference>
<dbReference type="GO" id="GO:0004519">
    <property type="term" value="F:endonuclease activity"/>
    <property type="evidence" value="ECO:0007669"/>
    <property type="project" value="UniProtKB-KW"/>
</dbReference>
<dbReference type="InterPro" id="IPR001878">
    <property type="entry name" value="Znf_CCHC"/>
</dbReference>
<dbReference type="Gene3D" id="3.10.10.10">
    <property type="entry name" value="HIV Type 1 Reverse Transcriptase, subunit A, domain 1"/>
    <property type="match status" value="1"/>
</dbReference>
<dbReference type="Pfam" id="PF00078">
    <property type="entry name" value="RVT_1"/>
    <property type="match status" value="1"/>
</dbReference>
<dbReference type="InterPro" id="IPR000477">
    <property type="entry name" value="RT_dom"/>
</dbReference>
<evidence type="ECO:0000256" key="14">
    <source>
        <dbReference type="ARBA" id="ARBA00023125"/>
    </source>
</evidence>
<keyword evidence="9" id="KW-0378">Hydrolase</keyword>
<keyword evidence="10" id="KW-0460">Magnesium</keyword>
<dbReference type="EMBL" id="JARYMX010000006">
    <property type="protein sequence ID" value="KAJ9544479.1"/>
    <property type="molecule type" value="Genomic_DNA"/>
</dbReference>
<dbReference type="CDD" id="cd00303">
    <property type="entry name" value="retropepsin_like"/>
    <property type="match status" value="1"/>
</dbReference>
<protein>
    <recommendedName>
        <fullName evidence="1">RNA-directed DNA polymerase</fullName>
        <ecNumber evidence="1">2.7.7.49</ecNumber>
    </recommendedName>
</protein>
<dbReference type="Pfam" id="PF17917">
    <property type="entry name" value="RT_RNaseH"/>
    <property type="match status" value="1"/>
</dbReference>
<evidence type="ECO:0000256" key="12">
    <source>
        <dbReference type="ARBA" id="ARBA00022918"/>
    </source>
</evidence>
<dbReference type="InterPro" id="IPR041588">
    <property type="entry name" value="Integrase_H2C2"/>
</dbReference>
<sequence length="1869" mass="214132">MPPRRPPPVHRLDEAYEQELEDRFVRRMEARLDQVVDQLTGRMADLINRRHNEEDFVNEFGSEDEPSTVSARHLDRRPRESDRRWENGMRIDVPEFDGESLNPEGFIDWLATVEEVFEFKGVPEDKRVSLIATRLRGRASAWWQQLKQTRSRLGKSKIVTWEKMKKNLRANFLPHNFQRVMYQRLQNLKQGARSVDDYTTEFYKLIARNDIQESEAHLVSRYIGGLRGQIMDSVNLFDPMTISEAHQRALAFEKQSRRGGSYAPANIGGSSSQNSLTPRGGPNTNQKNVAGGNAGPIPKGPSSSGLKCFSCGESGHRQSECKRAGKRVMFGEVEDWQDDDGEEEYHEGPLYDIEPQYEEELVDGDVGVSLVVRRSCLTPKVTDDDWLKHNIFQSPYTVSGKVCIFVIDSGSCDNLISEDVVRKLALKTEGHPKPYKLQWFKKGGEVTVSKRALVHFSIGTRYKDDVWCDVVSMDACHLLLGRPWEYDRNVVHDGRANTYSFVFDGVKITLVPSKPKELVVKPSGTLLTLAQFDEELGSAESAFVLIGKEVAEEVKVPDSMVPLLREFDDVFPEELPAGLPPLRDIQHHVDLEPGAQLPNRPHYRMSPAEHEELRRQVEDLVSKGHVRESMSPCAVPALLTPKKDGTWRMCVDSRAINKITVRYRFPIPRLDDLLDQISGATIFTKLDLKSGYYQIRLSPGDEWKTAFKTREGLYEWLVMPFGLSNAPNTFMRVMNQLFRPFIGKFVVVYFDDILIYSATFGEHVDHVRQVLTLLRRDKFYAAIKKCVFMVPKVLFLGYVISGEGIQVDESKVTAVKQWPTPKTITDVRSFHGLASFYRRFIPHFSSIMAPVTDCMKGKTFVWTDAAESAFKSIKEKLTTAPILVLPDFSQAFELHTDASKVGIGGVLSQGGRPIAYFSEKLTGPKLRYSTYDVEFYAMVQAVKHWRHYLFHKEFVLFTDHDSLRHLHSQDKVSHKHGRWIAFLEKFTFVVKHKSGASNRVADALSRRSNMLVSMRVTVPGFDTLMEQLTIDPYFSVVLQDVQSGQNSDFLIHDGFLFKGNQLCIPDSSLRLQIIKELHGEGHVGRDRTLQLVQSSYFWPTMRKEVDRFVKRCKICQVSKGTATNAGLYLPLPVPLQPWVDISMDFVLGLPRTQRGNDSVFAVVDRFSKMVHFIPCKKTTDAVKVAQLFFREIYRLHGLPSSIVSDRDTRFLSHFWRSLWNMVNTKLNFSSAYHPRTDGQTEVVNRSLGNLLRCLVGDHVKAWDQKLCQAEFAHNHAVNRSTGFSPFQVVYSVQPRGPLDLMSLPVAGSVPKKVEDFVDGLHEVHKAVYDNLVRANAKYKQFADQTRRQVDFEVGDFVWAVLTKDRFSVGEYNKLSAKKIGPVEIVEKINPNAYRLKLPSHIRCADVFNVKHLLPYHGDSSDDEVARNSRSNFVHPGGNDAGRAVDEMALTFLEAHDRLNTVFVESTCLIFVYPHTRYIKIWRHYLYGTKGTIFTDHKSLQHILDQKMLNMRQRRWVELLNDYDCEIKYHPGKANVVTDALSRKEKAKPSRARAMGMLVQTSLKNQILEAQEEALKVENLKKETLHQLEKDFEEELDGIRYFKDKMWTPKVDQLRSTIMDEAHLTKYSIHPGSDKMYKGLKEHYWWPGMKKDIALYVSKCLTCARIKAEHQKPSGLLQQPEIPEWKWEQISMDFVTKLPKTKKGHDSIWVIVDQLTKYAHFLPIRESFSIDRLAQLYVNEIVMRHGVPIPIISDRDSRFTSRFWQSLQAALGTSVDLSTAYHPQTDGQTERTIQTLEDMLRACVLEIGGSWDDHLPLVEFSYNNSYHTSIQCAPYEALYGRKCRSPLSLLEIGERQLTRFDIVQETTDKI</sequence>
<evidence type="ECO:0000256" key="9">
    <source>
        <dbReference type="ARBA" id="ARBA00022801"/>
    </source>
</evidence>
<evidence type="ECO:0000256" key="1">
    <source>
        <dbReference type="ARBA" id="ARBA00012493"/>
    </source>
</evidence>
<feature type="domain" description="Integrase catalytic" evidence="21">
    <location>
        <begin position="1678"/>
        <end position="1841"/>
    </location>
</feature>
<keyword evidence="3" id="KW-0808">Transferase</keyword>
<keyword evidence="2" id="KW-0645">Protease</keyword>
<keyword evidence="7" id="KW-0064">Aspartyl protease</keyword>
<dbReference type="InterPro" id="IPR050951">
    <property type="entry name" value="Retrovirus_Pol_polyprotein"/>
</dbReference>
<dbReference type="PROSITE" id="PS50878">
    <property type="entry name" value="RT_POL"/>
    <property type="match status" value="1"/>
</dbReference>
<dbReference type="Proteomes" id="UP001172457">
    <property type="component" value="Chromosome 6"/>
</dbReference>
<proteinExistence type="predicted"/>
<dbReference type="Pfam" id="PF17921">
    <property type="entry name" value="Integrase_H2C2"/>
    <property type="match status" value="2"/>
</dbReference>
<dbReference type="InterPro" id="IPR041577">
    <property type="entry name" value="RT_RNaseH_2"/>
</dbReference>
<keyword evidence="17" id="KW-0862">Zinc</keyword>
<dbReference type="EC" id="2.7.7.49" evidence="1"/>
<dbReference type="InterPro" id="IPR043502">
    <property type="entry name" value="DNA/RNA_pol_sf"/>
</dbReference>
<feature type="domain" description="Reverse transcriptase" evidence="20">
    <location>
        <begin position="621"/>
        <end position="800"/>
    </location>
</feature>
<evidence type="ECO:0000256" key="18">
    <source>
        <dbReference type="SAM" id="MobiDB-lite"/>
    </source>
</evidence>